<evidence type="ECO:0000313" key="2">
    <source>
        <dbReference type="Proteomes" id="UP000237246"/>
    </source>
</evidence>
<accession>A0A2P4SKM8</accession>
<dbReference type="AlphaFoldDB" id="A0A2P4SKM8"/>
<comment type="caution">
    <text evidence="1">The sequence shown here is derived from an EMBL/GenBank/DDBJ whole genome shotgun (WGS) entry which is preliminary data.</text>
</comment>
<gene>
    <name evidence="1" type="ORF">CIB84_011584</name>
</gene>
<organism evidence="1 2">
    <name type="scientific">Bambusicola thoracicus</name>
    <name type="common">Chinese bamboo-partridge</name>
    <name type="synonym">Perdix thoracica</name>
    <dbReference type="NCBI Taxonomy" id="9083"/>
    <lineage>
        <taxon>Eukaryota</taxon>
        <taxon>Metazoa</taxon>
        <taxon>Chordata</taxon>
        <taxon>Craniata</taxon>
        <taxon>Vertebrata</taxon>
        <taxon>Euteleostomi</taxon>
        <taxon>Archelosauria</taxon>
        <taxon>Archosauria</taxon>
        <taxon>Dinosauria</taxon>
        <taxon>Saurischia</taxon>
        <taxon>Theropoda</taxon>
        <taxon>Coelurosauria</taxon>
        <taxon>Aves</taxon>
        <taxon>Neognathae</taxon>
        <taxon>Galloanserae</taxon>
        <taxon>Galliformes</taxon>
        <taxon>Phasianidae</taxon>
        <taxon>Perdicinae</taxon>
        <taxon>Bambusicola</taxon>
    </lineage>
</organism>
<evidence type="ECO:0000313" key="1">
    <source>
        <dbReference type="EMBL" id="POI24666.1"/>
    </source>
</evidence>
<dbReference type="EMBL" id="PPHD01039301">
    <property type="protein sequence ID" value="POI24666.1"/>
    <property type="molecule type" value="Genomic_DNA"/>
</dbReference>
<protein>
    <submittedName>
        <fullName evidence="1">Uncharacterized protein</fullName>
    </submittedName>
</protein>
<dbReference type="Proteomes" id="UP000237246">
    <property type="component" value="Unassembled WGS sequence"/>
</dbReference>
<reference evidence="1 2" key="1">
    <citation type="submission" date="2018-01" db="EMBL/GenBank/DDBJ databases">
        <title>Comparison of the Chinese Bamboo Partridge and Red Junglefowl genome sequences highlights the importance of demography in genome evolution.</title>
        <authorList>
            <person name="Tiley G.P."/>
            <person name="Kimball R.T."/>
            <person name="Braun E.L."/>
            <person name="Burleigh J.G."/>
        </authorList>
    </citation>
    <scope>NUCLEOTIDE SEQUENCE [LARGE SCALE GENOMIC DNA]</scope>
    <source>
        <strain evidence="1">RTK389</strain>
        <tissue evidence="1">Blood</tissue>
    </source>
</reference>
<proteinExistence type="predicted"/>
<sequence length="97" mass="10940">MSLLSPGYPTYPSLKRKFSVNLVHSTYTVSKALLYQKETSPWKGQARGCTAQPSQLEGDLFPWFPKPVLYQQHGAAYRQLCPLLCRSSPELAEGKQH</sequence>
<name>A0A2P4SKM8_BAMTH</name>
<keyword evidence="2" id="KW-1185">Reference proteome</keyword>